<dbReference type="RefSeq" id="WP_354600510.1">
    <property type="nucleotide sequence ID" value="NZ_JBEWZI010000006.1"/>
</dbReference>
<evidence type="ECO:0000313" key="3">
    <source>
        <dbReference type="Proteomes" id="UP001549691"/>
    </source>
</evidence>
<protein>
    <submittedName>
        <fullName evidence="2">Uncharacterized protein</fullName>
    </submittedName>
</protein>
<organism evidence="2 3">
    <name type="scientific">Uliginosibacterium flavum</name>
    <dbReference type="NCBI Taxonomy" id="1396831"/>
    <lineage>
        <taxon>Bacteria</taxon>
        <taxon>Pseudomonadati</taxon>
        <taxon>Pseudomonadota</taxon>
        <taxon>Betaproteobacteria</taxon>
        <taxon>Rhodocyclales</taxon>
        <taxon>Zoogloeaceae</taxon>
        <taxon>Uliginosibacterium</taxon>
    </lineage>
</organism>
<evidence type="ECO:0000313" key="2">
    <source>
        <dbReference type="EMBL" id="MET7014052.1"/>
    </source>
</evidence>
<sequence length="145" mass="15861">MKFLAMFALILSCSSIAAPAQKEVTIDDFEGKSVVIRAATKSQTSSAISQVKQQLRTELFDSQSARYDTPDGVTIVELTDKSNGESFWVWIGLKVNAKNKFGAYSGYQRVCVMSTTRGVVRVVKLSGDSVTECDMLASSLVKYVK</sequence>
<feature type="signal peptide" evidence="1">
    <location>
        <begin position="1"/>
        <end position="17"/>
    </location>
</feature>
<keyword evidence="3" id="KW-1185">Reference proteome</keyword>
<evidence type="ECO:0000256" key="1">
    <source>
        <dbReference type="SAM" id="SignalP"/>
    </source>
</evidence>
<reference evidence="2 3" key="1">
    <citation type="submission" date="2024-07" db="EMBL/GenBank/DDBJ databases">
        <title>Uliginosibacterium flavum JJ3220;KACC:17644.</title>
        <authorList>
            <person name="Kim M.K."/>
        </authorList>
    </citation>
    <scope>NUCLEOTIDE SEQUENCE [LARGE SCALE GENOMIC DNA]</scope>
    <source>
        <strain evidence="2 3">KACC:17644</strain>
    </source>
</reference>
<dbReference type="Proteomes" id="UP001549691">
    <property type="component" value="Unassembled WGS sequence"/>
</dbReference>
<feature type="chain" id="PRO_5047458391" evidence="1">
    <location>
        <begin position="18"/>
        <end position="145"/>
    </location>
</feature>
<accession>A0ABV2TLY8</accession>
<keyword evidence="1" id="KW-0732">Signal</keyword>
<gene>
    <name evidence="2" type="ORF">ABXR19_07605</name>
</gene>
<dbReference type="EMBL" id="JBEWZI010000006">
    <property type="protein sequence ID" value="MET7014052.1"/>
    <property type="molecule type" value="Genomic_DNA"/>
</dbReference>
<comment type="caution">
    <text evidence="2">The sequence shown here is derived from an EMBL/GenBank/DDBJ whole genome shotgun (WGS) entry which is preliminary data.</text>
</comment>
<proteinExistence type="predicted"/>
<name>A0ABV2TLY8_9RHOO</name>